<dbReference type="RefSeq" id="WP_102112708.1">
    <property type="nucleotide sequence ID" value="NZ_BMGN01000011.1"/>
</dbReference>
<keyword evidence="1" id="KW-0540">Nuclease</keyword>
<dbReference type="GO" id="GO:0004527">
    <property type="term" value="F:exonuclease activity"/>
    <property type="evidence" value="ECO:0007669"/>
    <property type="project" value="UniProtKB-KW"/>
</dbReference>
<dbReference type="GO" id="GO:0005524">
    <property type="term" value="F:ATP binding"/>
    <property type="evidence" value="ECO:0007669"/>
    <property type="project" value="UniProtKB-UniRule"/>
</dbReference>
<dbReference type="OrthoDB" id="9810135at2"/>
<evidence type="ECO:0000256" key="13">
    <source>
        <dbReference type="ARBA" id="ARBA00034923"/>
    </source>
</evidence>
<dbReference type="PROSITE" id="PS51198">
    <property type="entry name" value="UVRD_HELICASE_ATP_BIND"/>
    <property type="match status" value="1"/>
</dbReference>
<evidence type="ECO:0000313" key="17">
    <source>
        <dbReference type="Proteomes" id="UP000234752"/>
    </source>
</evidence>
<dbReference type="GO" id="GO:0033202">
    <property type="term" value="C:DNA helicase complex"/>
    <property type="evidence" value="ECO:0007669"/>
    <property type="project" value="TreeGrafter"/>
</dbReference>
<dbReference type="KEGG" id="ncb:C0V82_13240"/>
<keyword evidence="8" id="KW-0238">DNA-binding</keyword>
<dbReference type="GO" id="GO:0003677">
    <property type="term" value="F:DNA binding"/>
    <property type="evidence" value="ECO:0007669"/>
    <property type="project" value="UniProtKB-KW"/>
</dbReference>
<dbReference type="InterPro" id="IPR014017">
    <property type="entry name" value="DNA_helicase_UvrD-like_C"/>
</dbReference>
<evidence type="ECO:0000256" key="12">
    <source>
        <dbReference type="ARBA" id="ARBA00034808"/>
    </source>
</evidence>
<gene>
    <name evidence="16" type="primary">addA</name>
    <name evidence="16" type="ORF">C0V82_13240</name>
</gene>
<dbReference type="InterPro" id="IPR011335">
    <property type="entry name" value="Restrct_endonuc-II-like"/>
</dbReference>
<comment type="catalytic activity">
    <reaction evidence="11">
        <text>Couples ATP hydrolysis with the unwinding of duplex DNA by translocating in the 3'-5' direction.</text>
        <dbReference type="EC" id="5.6.2.4"/>
    </reaction>
</comment>
<dbReference type="Gene3D" id="3.90.320.10">
    <property type="match status" value="1"/>
</dbReference>
<dbReference type="InterPro" id="IPR000212">
    <property type="entry name" value="DNA_helicase_UvrD/REP"/>
</dbReference>
<dbReference type="SUPFAM" id="SSF52980">
    <property type="entry name" value="Restriction endonuclease-like"/>
    <property type="match status" value="1"/>
</dbReference>
<evidence type="ECO:0000256" key="6">
    <source>
        <dbReference type="ARBA" id="ARBA00022839"/>
    </source>
</evidence>
<keyword evidence="3" id="KW-0227">DNA damage</keyword>
<evidence type="ECO:0000256" key="1">
    <source>
        <dbReference type="ARBA" id="ARBA00022722"/>
    </source>
</evidence>
<evidence type="ECO:0000256" key="8">
    <source>
        <dbReference type="ARBA" id="ARBA00023125"/>
    </source>
</evidence>
<keyword evidence="9" id="KW-0234">DNA repair</keyword>
<dbReference type="EMBL" id="CP025611">
    <property type="protein sequence ID" value="AUN31093.1"/>
    <property type="molecule type" value="Genomic_DNA"/>
</dbReference>
<dbReference type="Proteomes" id="UP000234752">
    <property type="component" value="Chromosome eg_1"/>
</dbReference>
<accession>A0A2K9ND83</accession>
<dbReference type="AlphaFoldDB" id="A0A2K9ND83"/>
<keyword evidence="10" id="KW-0413">Isomerase</keyword>
<evidence type="ECO:0000256" key="9">
    <source>
        <dbReference type="ARBA" id="ARBA00023204"/>
    </source>
</evidence>
<evidence type="ECO:0000256" key="7">
    <source>
        <dbReference type="ARBA" id="ARBA00022840"/>
    </source>
</evidence>
<dbReference type="InterPro" id="IPR014151">
    <property type="entry name" value="DNA_helicase_AddA"/>
</dbReference>
<dbReference type="EC" id="5.6.2.4" evidence="12"/>
<dbReference type="GO" id="GO:0005829">
    <property type="term" value="C:cytosol"/>
    <property type="evidence" value="ECO:0007669"/>
    <property type="project" value="TreeGrafter"/>
</dbReference>
<dbReference type="GO" id="GO:0000725">
    <property type="term" value="P:recombinational repair"/>
    <property type="evidence" value="ECO:0007669"/>
    <property type="project" value="TreeGrafter"/>
</dbReference>
<name>A0A2K9ND83_9PROT</name>
<dbReference type="PANTHER" id="PTHR11070:SF2">
    <property type="entry name" value="ATP-DEPENDENT DNA HELICASE SRS2"/>
    <property type="match status" value="1"/>
</dbReference>
<dbReference type="NCBIfam" id="TIGR02784">
    <property type="entry name" value="addA_alphas"/>
    <property type="match status" value="1"/>
</dbReference>
<dbReference type="Gene3D" id="3.40.50.300">
    <property type="entry name" value="P-loop containing nucleotide triphosphate hydrolases"/>
    <property type="match status" value="4"/>
</dbReference>
<dbReference type="InterPro" id="IPR011604">
    <property type="entry name" value="PDDEXK-like_dom_sf"/>
</dbReference>
<evidence type="ECO:0000256" key="5">
    <source>
        <dbReference type="ARBA" id="ARBA00022806"/>
    </source>
</evidence>
<dbReference type="Pfam" id="PF00580">
    <property type="entry name" value="UvrD-helicase"/>
    <property type="match status" value="1"/>
</dbReference>
<feature type="region of interest" description="Disordered" evidence="15">
    <location>
        <begin position="833"/>
        <end position="855"/>
    </location>
</feature>
<evidence type="ECO:0000256" key="10">
    <source>
        <dbReference type="ARBA" id="ARBA00023235"/>
    </source>
</evidence>
<dbReference type="InterPro" id="IPR038726">
    <property type="entry name" value="PDDEXK_AddAB-type"/>
</dbReference>
<evidence type="ECO:0000256" key="4">
    <source>
        <dbReference type="ARBA" id="ARBA00022801"/>
    </source>
</evidence>
<feature type="region of interest" description="Disordered" evidence="15">
    <location>
        <begin position="970"/>
        <end position="1004"/>
    </location>
</feature>
<dbReference type="GO" id="GO:0043138">
    <property type="term" value="F:3'-5' DNA helicase activity"/>
    <property type="evidence" value="ECO:0007669"/>
    <property type="project" value="UniProtKB-EC"/>
</dbReference>
<dbReference type="InterPro" id="IPR027417">
    <property type="entry name" value="P-loop_NTPase"/>
</dbReference>
<evidence type="ECO:0000256" key="11">
    <source>
        <dbReference type="ARBA" id="ARBA00034617"/>
    </source>
</evidence>
<evidence type="ECO:0000256" key="3">
    <source>
        <dbReference type="ARBA" id="ARBA00022763"/>
    </source>
</evidence>
<evidence type="ECO:0000256" key="15">
    <source>
        <dbReference type="SAM" id="MobiDB-lite"/>
    </source>
</evidence>
<protein>
    <recommendedName>
        <fullName evidence="12">DNA 3'-5' helicase</fullName>
        <ecNumber evidence="12">5.6.2.4</ecNumber>
    </recommendedName>
    <alternativeName>
        <fullName evidence="13">DNA 3'-5' helicase II</fullName>
    </alternativeName>
</protein>
<sequence>MTDIRPTDPNVLQRLASDPDSSVWVGASAGTGKTKVLTDRVLRLMLAGTDPSRILCLTFTKAAAAEMANRIADRLSVWAVQDEDKLRANLHALTGREPSRGEVVAARRLFARVLDTAGGMKIQTIHAFCQSLLRRFPLEAGLAPNFEVMDDRTAEELLAEAKQSVLLAGRFEPGSFLARAVDLLTGSVSEDEFNDLLASLTAERGRLKRILDAQGGLEPAIAALRSSLRVADGETDLTVLSRACAAGAVDERGLRRACATLATGTKTDVERGIGIQVWLDGDEQHRLRGWADYTSLYLTTEGEPRKSLMTKKPSEADPMALEILQREAARLVAVMEERRRVAVAAHTSALLVLGEALLGRYQRLKDARGVLDFDDLILAASSLLSGGAGADACAWVLFKLDGGLDHVLIDEAQDTNPEQWAVVSAIAEEFFAGLGARDDRVRTLFVVGDDKQSIFSFQRADPAEFARMRRHFDAKVNAAQRIWRIVDLQTSFRSVGAVLSAVDKVFAGGLARDGVAGPDVEVRHIPHRRGNAGRVEIWPLVSPQDVVDPDPWSLPLKPEQADKPVARLARTMADQIARWLADGEMLVSRNRPLRPGDIMVLVRSRDQFVGHLVRALKDRDVPVAGVDRMVLTEQLAVMDLMALARFLVLPEDDLNLAILLKSPLLGLSEEQLFQVAHGRPGRLWAALTDKAKEDAGLATAWEYLRAILNDTDYRAPYELFAGVLSRPCPPDPAGSGRRAILSRLGAEAQDPLEEFLTACLLFEREHVASLQGFLHWLEASEAEIKRELDTGGGDGPGQVRIMTVHGSKGLQAPIVFLPDTMREPDKSPKILWPEKPLAGEVPTDPGPPLPLYAPRRGMEDATAGVRRAIANRRRDQEYRRLLYVALTRAEDRLIVCGWEQQRKTGGPGSWYRLIESALEGMARPEPFDFTALSPAGWAGTGLVLHEAQTVPVRDEAVAVAATSTGVELPAWALEPAPRDPSPSKPLAPSQPDAPEPSLRSPLGADDGLRFKRGNLIHTLLQVLPETEPARWAEVAAAWLARPAHNLTAMQQAEIGAEALRVLNDPTFAPLFAPGSRAEVPLVGLVGGRALSGRIDRLCVTDDAVWIVDYKTNRPPPREVEKVPAIYLQQMAAYRAALSRIYPGKDVRCVLLWTDGPFMMELPGDLMDTHAP</sequence>
<comment type="catalytic activity">
    <reaction evidence="14">
        <text>ATP + H2O = ADP + phosphate + H(+)</text>
        <dbReference type="Rhea" id="RHEA:13065"/>
        <dbReference type="ChEBI" id="CHEBI:15377"/>
        <dbReference type="ChEBI" id="CHEBI:15378"/>
        <dbReference type="ChEBI" id="CHEBI:30616"/>
        <dbReference type="ChEBI" id="CHEBI:43474"/>
        <dbReference type="ChEBI" id="CHEBI:456216"/>
        <dbReference type="EC" id="5.6.2.4"/>
    </reaction>
</comment>
<dbReference type="Pfam" id="PF12705">
    <property type="entry name" value="PDDEXK_1"/>
    <property type="match status" value="1"/>
</dbReference>
<dbReference type="SUPFAM" id="SSF52540">
    <property type="entry name" value="P-loop containing nucleoside triphosphate hydrolases"/>
    <property type="match status" value="1"/>
</dbReference>
<organism evidence="16 17">
    <name type="scientific">Niveispirillum cyanobacteriorum</name>
    <dbReference type="NCBI Taxonomy" id="1612173"/>
    <lineage>
        <taxon>Bacteria</taxon>
        <taxon>Pseudomonadati</taxon>
        <taxon>Pseudomonadota</taxon>
        <taxon>Alphaproteobacteria</taxon>
        <taxon>Rhodospirillales</taxon>
        <taxon>Azospirillaceae</taxon>
        <taxon>Niveispirillum</taxon>
    </lineage>
</organism>
<dbReference type="PANTHER" id="PTHR11070">
    <property type="entry name" value="UVRD / RECB / PCRA DNA HELICASE FAMILY MEMBER"/>
    <property type="match status" value="1"/>
</dbReference>
<evidence type="ECO:0000313" key="16">
    <source>
        <dbReference type="EMBL" id="AUN31093.1"/>
    </source>
</evidence>
<evidence type="ECO:0000256" key="2">
    <source>
        <dbReference type="ARBA" id="ARBA00022741"/>
    </source>
</evidence>
<keyword evidence="5 16" id="KW-0347">Helicase</keyword>
<dbReference type="PROSITE" id="PS51217">
    <property type="entry name" value="UVRD_HELICASE_CTER"/>
    <property type="match status" value="1"/>
</dbReference>
<evidence type="ECO:0000256" key="14">
    <source>
        <dbReference type="ARBA" id="ARBA00048988"/>
    </source>
</evidence>
<dbReference type="Pfam" id="PF13361">
    <property type="entry name" value="UvrD_C"/>
    <property type="match status" value="1"/>
</dbReference>
<keyword evidence="2" id="KW-0547">Nucleotide-binding</keyword>
<keyword evidence="4" id="KW-0378">Hydrolase</keyword>
<keyword evidence="7" id="KW-0067">ATP-binding</keyword>
<dbReference type="InterPro" id="IPR014016">
    <property type="entry name" value="UvrD-like_ATP-bd"/>
</dbReference>
<keyword evidence="17" id="KW-1185">Reference proteome</keyword>
<reference evidence="16 17" key="1">
    <citation type="submission" date="2017-12" db="EMBL/GenBank/DDBJ databases">
        <title>Genomes of bacteria within cyanobacterial aggregates.</title>
        <authorList>
            <person name="Cai H."/>
        </authorList>
    </citation>
    <scope>NUCLEOTIDE SEQUENCE [LARGE SCALE GENOMIC DNA]</scope>
    <source>
        <strain evidence="16 17">TH16</strain>
    </source>
</reference>
<proteinExistence type="predicted"/>
<keyword evidence="6" id="KW-0269">Exonuclease</keyword>